<dbReference type="PANTHER" id="PTHR35936">
    <property type="entry name" value="MEMBRANE-BOUND LYTIC MUREIN TRANSGLYCOSYLASE F"/>
    <property type="match status" value="1"/>
</dbReference>
<dbReference type="Proteomes" id="UP000198809">
    <property type="component" value="Unassembled WGS sequence"/>
</dbReference>
<name>A0A1H8PG81_9BACL</name>
<dbReference type="SMART" id="SM00062">
    <property type="entry name" value="PBPb"/>
    <property type="match status" value="1"/>
</dbReference>
<feature type="signal peptide" evidence="2">
    <location>
        <begin position="1"/>
        <end position="27"/>
    </location>
</feature>
<sequence length="289" mass="31389">METRKGTKTRNKWILSALIAILVLAIAGCGSDNANNASSASNAGSTNSGGSAAETVVKFASDASYAPMEYMDKDTIKGFDIDFIAAVMEEAGMKYEVVNTGWDTMLESVKQGTEYQAGLSSVSITDDRQQTYDFSVPYFESTNMIMVKEGSDIKSALDLKDKTVAVQTATTADELMSKIMGVGNTKLKRFDSNTVAMMELDNGGADAVVADIAIVREYIKNNPKMKLVGITDTPNFGSEFYGILYPKGSELKAKLDPAIQKVIENGKYEEIYKKWFGEAPDLTNLKNAQ</sequence>
<dbReference type="GO" id="GO:0015276">
    <property type="term" value="F:ligand-gated monoatomic ion channel activity"/>
    <property type="evidence" value="ECO:0007669"/>
    <property type="project" value="InterPro"/>
</dbReference>
<evidence type="ECO:0000313" key="6">
    <source>
        <dbReference type="Proteomes" id="UP000198809"/>
    </source>
</evidence>
<evidence type="ECO:0000256" key="2">
    <source>
        <dbReference type="SAM" id="SignalP"/>
    </source>
</evidence>
<protein>
    <submittedName>
        <fullName evidence="5">Polar amino acid transport system substrate-binding protein</fullName>
    </submittedName>
</protein>
<evidence type="ECO:0000259" key="3">
    <source>
        <dbReference type="SMART" id="SM00062"/>
    </source>
</evidence>
<dbReference type="InterPro" id="IPR001320">
    <property type="entry name" value="Iontro_rcpt_C"/>
</dbReference>
<evidence type="ECO:0000313" key="5">
    <source>
        <dbReference type="EMBL" id="SEO40982.1"/>
    </source>
</evidence>
<dbReference type="SMART" id="SM00079">
    <property type="entry name" value="PBPe"/>
    <property type="match status" value="1"/>
</dbReference>
<dbReference type="PROSITE" id="PS51257">
    <property type="entry name" value="PROKAR_LIPOPROTEIN"/>
    <property type="match status" value="1"/>
</dbReference>
<evidence type="ECO:0000259" key="4">
    <source>
        <dbReference type="SMART" id="SM00079"/>
    </source>
</evidence>
<dbReference type="GO" id="GO:0016020">
    <property type="term" value="C:membrane"/>
    <property type="evidence" value="ECO:0007669"/>
    <property type="project" value="InterPro"/>
</dbReference>
<keyword evidence="1 2" id="KW-0732">Signal</keyword>
<evidence type="ECO:0000256" key="1">
    <source>
        <dbReference type="ARBA" id="ARBA00022729"/>
    </source>
</evidence>
<dbReference type="CDD" id="cd13624">
    <property type="entry name" value="PBP2_Arg_Lys_His"/>
    <property type="match status" value="1"/>
</dbReference>
<feature type="domain" description="Solute-binding protein family 3/N-terminal" evidence="3">
    <location>
        <begin position="56"/>
        <end position="279"/>
    </location>
</feature>
<proteinExistence type="predicted"/>
<dbReference type="InterPro" id="IPR001638">
    <property type="entry name" value="Solute-binding_3/MltF_N"/>
</dbReference>
<dbReference type="AlphaFoldDB" id="A0A1H8PG81"/>
<dbReference type="SUPFAM" id="SSF53850">
    <property type="entry name" value="Periplasmic binding protein-like II"/>
    <property type="match status" value="1"/>
</dbReference>
<reference evidence="5 6" key="1">
    <citation type="submission" date="2016-10" db="EMBL/GenBank/DDBJ databases">
        <authorList>
            <person name="de Groot N.N."/>
        </authorList>
    </citation>
    <scope>NUCLEOTIDE SEQUENCE [LARGE SCALE GENOMIC DNA]</scope>
    <source>
        <strain evidence="5 6">CGMCC 1.10238</strain>
    </source>
</reference>
<gene>
    <name evidence="5" type="ORF">SAMN04487895_107192</name>
</gene>
<organism evidence="5 6">
    <name type="scientific">Paenibacillus sophorae</name>
    <dbReference type="NCBI Taxonomy" id="1333845"/>
    <lineage>
        <taxon>Bacteria</taxon>
        <taxon>Bacillati</taxon>
        <taxon>Bacillota</taxon>
        <taxon>Bacilli</taxon>
        <taxon>Bacillales</taxon>
        <taxon>Paenibacillaceae</taxon>
        <taxon>Paenibacillus</taxon>
    </lineage>
</organism>
<dbReference type="EMBL" id="FODH01000007">
    <property type="protein sequence ID" value="SEO40982.1"/>
    <property type="molecule type" value="Genomic_DNA"/>
</dbReference>
<feature type="domain" description="Ionotropic glutamate receptor C-terminal" evidence="4">
    <location>
        <begin position="56"/>
        <end position="278"/>
    </location>
</feature>
<dbReference type="RefSeq" id="WP_036594201.1">
    <property type="nucleotide sequence ID" value="NZ_CP076607.1"/>
</dbReference>
<dbReference type="Pfam" id="PF00497">
    <property type="entry name" value="SBP_bac_3"/>
    <property type="match status" value="1"/>
</dbReference>
<accession>A0A1H8PG81</accession>
<feature type="chain" id="PRO_5039188759" evidence="2">
    <location>
        <begin position="28"/>
        <end position="289"/>
    </location>
</feature>
<dbReference type="STRING" id="1333845.SAMN04487895_107192"/>
<dbReference type="PANTHER" id="PTHR35936:SF19">
    <property type="entry name" value="AMINO-ACID-BINDING PROTEIN YXEM-RELATED"/>
    <property type="match status" value="1"/>
</dbReference>
<dbReference type="Gene3D" id="3.40.190.10">
    <property type="entry name" value="Periplasmic binding protein-like II"/>
    <property type="match status" value="2"/>
</dbReference>